<dbReference type="InterPro" id="IPR000477">
    <property type="entry name" value="RT_dom"/>
</dbReference>
<feature type="region of interest" description="Disordered" evidence="1">
    <location>
        <begin position="439"/>
        <end position="466"/>
    </location>
</feature>
<feature type="region of interest" description="Disordered" evidence="1">
    <location>
        <begin position="375"/>
        <end position="410"/>
    </location>
</feature>
<evidence type="ECO:0000313" key="4">
    <source>
        <dbReference type="Proteomes" id="UP001159363"/>
    </source>
</evidence>
<feature type="compositionally biased region" description="Basic and acidic residues" evidence="1">
    <location>
        <begin position="207"/>
        <end position="221"/>
    </location>
</feature>
<organism evidence="3 4">
    <name type="scientific">Dryococelus australis</name>
    <dbReference type="NCBI Taxonomy" id="614101"/>
    <lineage>
        <taxon>Eukaryota</taxon>
        <taxon>Metazoa</taxon>
        <taxon>Ecdysozoa</taxon>
        <taxon>Arthropoda</taxon>
        <taxon>Hexapoda</taxon>
        <taxon>Insecta</taxon>
        <taxon>Pterygota</taxon>
        <taxon>Neoptera</taxon>
        <taxon>Polyneoptera</taxon>
        <taxon>Phasmatodea</taxon>
        <taxon>Verophasmatodea</taxon>
        <taxon>Anareolatae</taxon>
        <taxon>Phasmatidae</taxon>
        <taxon>Eurycanthinae</taxon>
        <taxon>Dryococelus</taxon>
    </lineage>
</organism>
<feature type="compositionally biased region" description="Basic and acidic residues" evidence="1">
    <location>
        <begin position="456"/>
        <end position="466"/>
    </location>
</feature>
<gene>
    <name evidence="3" type="ORF">PR048_006748</name>
</gene>
<proteinExistence type="predicted"/>
<dbReference type="Pfam" id="PF00078">
    <property type="entry name" value="RVT_1"/>
    <property type="match status" value="1"/>
</dbReference>
<evidence type="ECO:0000256" key="1">
    <source>
        <dbReference type="SAM" id="MobiDB-lite"/>
    </source>
</evidence>
<dbReference type="Proteomes" id="UP001159363">
    <property type="component" value="Chromosome 2"/>
</dbReference>
<evidence type="ECO:0000259" key="2">
    <source>
        <dbReference type="Pfam" id="PF00078"/>
    </source>
</evidence>
<feature type="region of interest" description="Disordered" evidence="1">
    <location>
        <begin position="705"/>
        <end position="728"/>
    </location>
</feature>
<name>A0ABQ9IBT8_9NEOP</name>
<feature type="compositionally biased region" description="Basic and acidic residues" evidence="1">
    <location>
        <begin position="375"/>
        <end position="384"/>
    </location>
</feature>
<sequence>MRKSGNEPAGNRTRIALGEREYQAGFRKGRSCAEQIFNLKTLIRARTLRNKNTVDTFVDFKKAYDSIDRQTVFLTLNELGIDQNTRRLIEQTLTDTTSKIKFLGETSEVFKIKTGVRQEDGFSPILSNLVLDKIAKTWDTALEEKRVKGVSIGQGKGKFEGLKAEKIAVALKPNIIRAHVSWKCRRRRAMYTGDKLMFRRSGPSSKDYGRERRREEDARTAREHTIAVLGAAIVEVISAHRRCCAMPVETFITQRGESRLACGRTLCPEVRQHGGASRQLASRHHLRAVAFDVGTLTAPYEHPKWLHPTSVKCRNAVRQSASGNLLYSPASIPVNGALSQHAEANQRQVPFPEPEEIRSALNIDVLRADKGERGEYGAEPECKRGVSRGSPRKPADHRHRPARFPHAKIPGARSRRGWNLVRIGGRRFCPETLKEEVTKINDEESLNEKTATSGGQDHKNSREKEGFVKENYPRKQTEVFNKLNGKFLAVSLLSSHQDEPGSVPGRVAPGFLHVSEVLRTHTGVQLHPSKFEALIFRTVLCVFVNVYTLTSAIKTGGELGHMEAVRYRTIIEFNRKCQPLRLPQCRIIVDIINITDMITIGIVICRCCDEIFTFGYNDELVDMRVGYAQSLHENPRQLLCALCTELYFECIHKKLQSNSEARASSTTSREIWVALNIEGLRADEGAARRVRGNREISEKTYADQRPRLAGVREQPRRESNPGFPLWETSAPATMRNVGPLPKRRMVRSSCPGSYVAHLQFACHAHVDWEFYKSV</sequence>
<feature type="domain" description="Reverse transcriptase" evidence="2">
    <location>
        <begin position="21"/>
        <end position="141"/>
    </location>
</feature>
<dbReference type="EMBL" id="JARBHB010000002">
    <property type="protein sequence ID" value="KAJ8894138.1"/>
    <property type="molecule type" value="Genomic_DNA"/>
</dbReference>
<comment type="caution">
    <text evidence="3">The sequence shown here is derived from an EMBL/GenBank/DDBJ whole genome shotgun (WGS) entry which is preliminary data.</text>
</comment>
<keyword evidence="4" id="KW-1185">Reference proteome</keyword>
<reference evidence="3 4" key="1">
    <citation type="submission" date="2023-02" db="EMBL/GenBank/DDBJ databases">
        <title>LHISI_Scaffold_Assembly.</title>
        <authorList>
            <person name="Stuart O.P."/>
            <person name="Cleave R."/>
            <person name="Magrath M.J.L."/>
            <person name="Mikheyev A.S."/>
        </authorList>
    </citation>
    <scope>NUCLEOTIDE SEQUENCE [LARGE SCALE GENOMIC DNA]</scope>
    <source>
        <strain evidence="3">Daus_M_001</strain>
        <tissue evidence="3">Leg muscle</tissue>
    </source>
</reference>
<feature type="compositionally biased region" description="Basic residues" evidence="1">
    <location>
        <begin position="395"/>
        <end position="406"/>
    </location>
</feature>
<dbReference type="PANTHER" id="PTHR47027:SF20">
    <property type="entry name" value="REVERSE TRANSCRIPTASE-LIKE PROTEIN WITH RNA-DIRECTED DNA POLYMERASE DOMAIN"/>
    <property type="match status" value="1"/>
</dbReference>
<dbReference type="PANTHER" id="PTHR47027">
    <property type="entry name" value="REVERSE TRANSCRIPTASE DOMAIN-CONTAINING PROTEIN"/>
    <property type="match status" value="1"/>
</dbReference>
<feature type="region of interest" description="Disordered" evidence="1">
    <location>
        <begin position="202"/>
        <end position="221"/>
    </location>
</feature>
<accession>A0ABQ9IBT8</accession>
<evidence type="ECO:0000313" key="3">
    <source>
        <dbReference type="EMBL" id="KAJ8894138.1"/>
    </source>
</evidence>
<protein>
    <recommendedName>
        <fullName evidence="2">Reverse transcriptase domain-containing protein</fullName>
    </recommendedName>
</protein>